<feature type="transmembrane region" description="Helical" evidence="6">
    <location>
        <begin position="150"/>
        <end position="175"/>
    </location>
</feature>
<keyword evidence="2" id="KW-1003">Cell membrane</keyword>
<dbReference type="Proteomes" id="UP000201838">
    <property type="component" value="Unassembled WGS sequence"/>
</dbReference>
<evidence type="ECO:0000256" key="2">
    <source>
        <dbReference type="ARBA" id="ARBA00022475"/>
    </source>
</evidence>
<comment type="subcellular location">
    <subcellularLocation>
        <location evidence="1">Cell membrane</location>
        <topology evidence="1">Multi-pass membrane protein</topology>
    </subcellularLocation>
</comment>
<dbReference type="AlphaFoldDB" id="A0A238J2X8"/>
<evidence type="ECO:0000256" key="1">
    <source>
        <dbReference type="ARBA" id="ARBA00004651"/>
    </source>
</evidence>
<keyword evidence="5 6" id="KW-0472">Membrane</keyword>
<reference evidence="7 8" key="1">
    <citation type="submission" date="2017-05" db="EMBL/GenBank/DDBJ databases">
        <authorList>
            <person name="Song R."/>
            <person name="Chenine A.L."/>
            <person name="Ruprecht R.M."/>
        </authorList>
    </citation>
    <scope>NUCLEOTIDE SEQUENCE [LARGE SCALE GENOMIC DNA]</scope>
    <source>
        <strain evidence="7 8">CECT 8489</strain>
    </source>
</reference>
<feature type="transmembrane region" description="Helical" evidence="6">
    <location>
        <begin position="6"/>
        <end position="23"/>
    </location>
</feature>
<sequence length="215" mass="22542">MDYSAVFAILVPIAVIQTVGWATPGPNHLTVITASVTAGRAAGLRAAMGIAAGALTWSMIAVSGIAVIFELFPPLYLALRVIGGGYLIYLGINAFRAARRGGVFKLSPDMASPATTAPFRTAYLVMMTNPKAALFFGSILTAFIPPDGAVWLMVVIAFQIGLLAAILNSIAALFFSTGSVMRAFENASYAVSIVFGVLFCGLGALVLWDIAQEFL</sequence>
<keyword evidence="4 6" id="KW-1133">Transmembrane helix</keyword>
<dbReference type="GO" id="GO:0015171">
    <property type="term" value="F:amino acid transmembrane transporter activity"/>
    <property type="evidence" value="ECO:0007669"/>
    <property type="project" value="TreeGrafter"/>
</dbReference>
<dbReference type="GO" id="GO:0005886">
    <property type="term" value="C:plasma membrane"/>
    <property type="evidence" value="ECO:0007669"/>
    <property type="project" value="UniProtKB-SubCell"/>
</dbReference>
<evidence type="ECO:0000256" key="5">
    <source>
        <dbReference type="ARBA" id="ARBA00023136"/>
    </source>
</evidence>
<dbReference type="InterPro" id="IPR001123">
    <property type="entry name" value="LeuE-type"/>
</dbReference>
<evidence type="ECO:0000313" key="8">
    <source>
        <dbReference type="Proteomes" id="UP000201838"/>
    </source>
</evidence>
<dbReference type="OrthoDB" id="9804822at2"/>
<evidence type="ECO:0000313" key="7">
    <source>
        <dbReference type="EMBL" id="SMX24310.1"/>
    </source>
</evidence>
<keyword evidence="3 6" id="KW-0812">Transmembrane</keyword>
<evidence type="ECO:0000256" key="3">
    <source>
        <dbReference type="ARBA" id="ARBA00022692"/>
    </source>
</evidence>
<evidence type="ECO:0000256" key="6">
    <source>
        <dbReference type="SAM" id="Phobius"/>
    </source>
</evidence>
<evidence type="ECO:0000256" key="4">
    <source>
        <dbReference type="ARBA" id="ARBA00022989"/>
    </source>
</evidence>
<accession>A0A238J2X8</accession>
<feature type="transmembrane region" description="Helical" evidence="6">
    <location>
        <begin position="187"/>
        <end position="208"/>
    </location>
</feature>
<dbReference type="Pfam" id="PF01810">
    <property type="entry name" value="LysE"/>
    <property type="match status" value="1"/>
</dbReference>
<dbReference type="EMBL" id="FXXQ01000008">
    <property type="protein sequence ID" value="SMX24310.1"/>
    <property type="molecule type" value="Genomic_DNA"/>
</dbReference>
<proteinExistence type="predicted"/>
<dbReference type="PANTHER" id="PTHR30086:SF20">
    <property type="entry name" value="ARGININE EXPORTER PROTEIN ARGO-RELATED"/>
    <property type="match status" value="1"/>
</dbReference>
<dbReference type="RefSeq" id="WP_093974276.1">
    <property type="nucleotide sequence ID" value="NZ_FXXQ01000008.1"/>
</dbReference>
<feature type="transmembrane region" description="Helical" evidence="6">
    <location>
        <begin position="75"/>
        <end position="95"/>
    </location>
</feature>
<gene>
    <name evidence="7" type="primary">rhtC_2</name>
    <name evidence="7" type="ORF">BOA8489_02434</name>
</gene>
<organism evidence="7 8">
    <name type="scientific">Boseongicola aestuarii</name>
    <dbReference type="NCBI Taxonomy" id="1470561"/>
    <lineage>
        <taxon>Bacteria</taxon>
        <taxon>Pseudomonadati</taxon>
        <taxon>Pseudomonadota</taxon>
        <taxon>Alphaproteobacteria</taxon>
        <taxon>Rhodobacterales</taxon>
        <taxon>Paracoccaceae</taxon>
        <taxon>Boseongicola</taxon>
    </lineage>
</organism>
<feature type="transmembrane region" description="Helical" evidence="6">
    <location>
        <begin position="122"/>
        <end position="144"/>
    </location>
</feature>
<protein>
    <submittedName>
        <fullName evidence="7">Threonine efflux protein</fullName>
    </submittedName>
</protein>
<name>A0A238J2X8_9RHOB</name>
<keyword evidence="8" id="KW-1185">Reference proteome</keyword>
<dbReference type="PANTHER" id="PTHR30086">
    <property type="entry name" value="ARGININE EXPORTER PROTEIN ARGO"/>
    <property type="match status" value="1"/>
</dbReference>
<feature type="transmembrane region" description="Helical" evidence="6">
    <location>
        <begin position="44"/>
        <end position="69"/>
    </location>
</feature>